<dbReference type="Pfam" id="PF07331">
    <property type="entry name" value="TctB"/>
    <property type="match status" value="1"/>
</dbReference>
<dbReference type="AlphaFoldDB" id="A0A2W2FD93"/>
<feature type="transmembrane region" description="Helical" evidence="2">
    <location>
        <begin position="21"/>
        <end position="43"/>
    </location>
</feature>
<reference evidence="4 5" key="1">
    <citation type="submission" date="2018-01" db="EMBL/GenBank/DDBJ databases">
        <title>Draft genome sequence of Jishengella sp. NA12.</title>
        <authorList>
            <person name="Sahin N."/>
            <person name="Ay H."/>
            <person name="Saygin H."/>
        </authorList>
    </citation>
    <scope>NUCLEOTIDE SEQUENCE [LARGE SCALE GENOMIC DNA]</scope>
    <source>
        <strain evidence="4 5">NA12</strain>
    </source>
</reference>
<evidence type="ECO:0000256" key="1">
    <source>
        <dbReference type="SAM" id="MobiDB-lite"/>
    </source>
</evidence>
<sequence length="194" mass="20256">MAVTFDEPVGRSQEDRPAGRFPAHAVVAVGLLTAGIALFWIAIQAADGDFDPKGPYLAPVMVTGAWVMVCAVYLAQFRPGRASAATAAEPAADEPAPDVEGPAPDPDELETGEPTPVGLVAPVLVVIGLVGFAIALEYAGFVLSAVGFFVWTARVLGSRNWIRDSVVAVVLSLAIYLAFTRLLDLFLPGGVLPL</sequence>
<dbReference type="EMBL" id="POTY01000010">
    <property type="protein sequence ID" value="PZG23390.1"/>
    <property type="molecule type" value="Genomic_DNA"/>
</dbReference>
<dbReference type="RefSeq" id="WP_111212281.1">
    <property type="nucleotide sequence ID" value="NZ_POTY01000010.1"/>
</dbReference>
<organism evidence="4 5">
    <name type="scientific">Micromonospora craterilacus</name>
    <dbReference type="NCBI Taxonomy" id="1655439"/>
    <lineage>
        <taxon>Bacteria</taxon>
        <taxon>Bacillati</taxon>
        <taxon>Actinomycetota</taxon>
        <taxon>Actinomycetes</taxon>
        <taxon>Micromonosporales</taxon>
        <taxon>Micromonosporaceae</taxon>
        <taxon>Micromonospora</taxon>
    </lineage>
</organism>
<feature type="region of interest" description="Disordered" evidence="1">
    <location>
        <begin position="86"/>
        <end position="112"/>
    </location>
</feature>
<dbReference type="OrthoDB" id="5119225at2"/>
<accession>A0A2W2FD93</accession>
<proteinExistence type="predicted"/>
<feature type="transmembrane region" description="Helical" evidence="2">
    <location>
        <begin position="55"/>
        <end position="75"/>
    </location>
</feature>
<evidence type="ECO:0000313" key="4">
    <source>
        <dbReference type="EMBL" id="PZG23390.1"/>
    </source>
</evidence>
<evidence type="ECO:0000256" key="2">
    <source>
        <dbReference type="SAM" id="Phobius"/>
    </source>
</evidence>
<keyword evidence="2" id="KW-0812">Transmembrane</keyword>
<dbReference type="InterPro" id="IPR009936">
    <property type="entry name" value="DUF1468"/>
</dbReference>
<dbReference type="Proteomes" id="UP000248924">
    <property type="component" value="Unassembled WGS sequence"/>
</dbReference>
<keyword evidence="2" id="KW-0472">Membrane</keyword>
<evidence type="ECO:0000313" key="5">
    <source>
        <dbReference type="Proteomes" id="UP000248924"/>
    </source>
</evidence>
<gene>
    <name evidence="4" type="ORF">C1I95_03425</name>
</gene>
<evidence type="ECO:0000259" key="3">
    <source>
        <dbReference type="Pfam" id="PF07331"/>
    </source>
</evidence>
<keyword evidence="2" id="KW-1133">Transmembrane helix</keyword>
<feature type="domain" description="DUF1468" evidence="3">
    <location>
        <begin position="28"/>
        <end position="188"/>
    </location>
</feature>
<name>A0A2W2FD93_9ACTN</name>
<feature type="transmembrane region" description="Helical" evidence="2">
    <location>
        <begin position="161"/>
        <end position="179"/>
    </location>
</feature>
<keyword evidence="5" id="KW-1185">Reference proteome</keyword>
<protein>
    <recommendedName>
        <fullName evidence="3">DUF1468 domain-containing protein</fullName>
    </recommendedName>
</protein>
<comment type="caution">
    <text evidence="4">The sequence shown here is derived from an EMBL/GenBank/DDBJ whole genome shotgun (WGS) entry which is preliminary data.</text>
</comment>
<feature type="transmembrane region" description="Helical" evidence="2">
    <location>
        <begin position="119"/>
        <end position="149"/>
    </location>
</feature>